<keyword evidence="3" id="KW-1185">Reference proteome</keyword>
<dbReference type="Gene3D" id="3.40.630.30">
    <property type="match status" value="1"/>
</dbReference>
<reference evidence="2 3" key="1">
    <citation type="submission" date="2019-07" db="EMBL/GenBank/DDBJ databases">
        <title>Whole genome shotgun sequence of Knoellia locipacati NBRC 109775.</title>
        <authorList>
            <person name="Hosoyama A."/>
            <person name="Uohara A."/>
            <person name="Ohji S."/>
            <person name="Ichikawa N."/>
        </authorList>
    </citation>
    <scope>NUCLEOTIDE SEQUENCE [LARGE SCALE GENOMIC DNA]</scope>
    <source>
        <strain evidence="2 3">NBRC 109775</strain>
    </source>
</reference>
<feature type="domain" description="BioF2-like acetyltransferase" evidence="1">
    <location>
        <begin position="187"/>
        <end position="325"/>
    </location>
</feature>
<sequence>MMRTDRRMPTSTRVVSDLAVLEDDWRRLEGSTRALTAFQTWEWVQAWWQTLGRRRPVQVVSVHRDGEVVAMTALHPTRLGVGPASFELLTPLGQDHADEGLLVLGDAREHGSALLDALGPLVEGGRRGVNVPRLRESGDDHALVTGHPWRQRVRVSQEGRSTCPVLDLGALADPERELAARAKKCDVPRLRRRLAERGEVRIDLHRPVDPGFDELLRVYDLRWAERAGEQGLLSNGPARAFARDAVTALAARGDAWLSTLHLDDEPIAACLGYHVGETYYYHKPAFDPAHAKFGPGHILLSEVATACLGSGVRVLNFGRGTDAYKARWATGAHDVVSCSLTPARMPASVSSRLRHAAMALRVREHRGRSVPS</sequence>
<dbReference type="InterPro" id="IPR016181">
    <property type="entry name" value="Acyl_CoA_acyltransferase"/>
</dbReference>
<gene>
    <name evidence="2" type="ORF">KLO01_28820</name>
</gene>
<dbReference type="OrthoDB" id="4700839at2"/>
<dbReference type="EMBL" id="BKBA01000011">
    <property type="protein sequence ID" value="GEQ14835.1"/>
    <property type="molecule type" value="Genomic_DNA"/>
</dbReference>
<organism evidence="2 3">
    <name type="scientific">Knoellia locipacati</name>
    <dbReference type="NCBI Taxonomy" id="882824"/>
    <lineage>
        <taxon>Bacteria</taxon>
        <taxon>Bacillati</taxon>
        <taxon>Actinomycetota</taxon>
        <taxon>Actinomycetes</taxon>
        <taxon>Micrococcales</taxon>
        <taxon>Intrasporangiaceae</taxon>
        <taxon>Knoellia</taxon>
    </lineage>
</organism>
<evidence type="ECO:0000259" key="1">
    <source>
        <dbReference type="Pfam" id="PF13480"/>
    </source>
</evidence>
<protein>
    <recommendedName>
        <fullName evidence="1">BioF2-like acetyltransferase domain-containing protein</fullName>
    </recommendedName>
</protein>
<proteinExistence type="predicted"/>
<evidence type="ECO:0000313" key="2">
    <source>
        <dbReference type="EMBL" id="GEQ14835.1"/>
    </source>
</evidence>
<dbReference type="AlphaFoldDB" id="A0A512T3M7"/>
<dbReference type="InterPro" id="IPR038740">
    <property type="entry name" value="BioF2-like_GNAT_dom"/>
</dbReference>
<dbReference type="Proteomes" id="UP000321793">
    <property type="component" value="Unassembled WGS sequence"/>
</dbReference>
<comment type="caution">
    <text evidence="2">The sequence shown here is derived from an EMBL/GenBank/DDBJ whole genome shotgun (WGS) entry which is preliminary data.</text>
</comment>
<dbReference type="Pfam" id="PF13480">
    <property type="entry name" value="Acetyltransf_6"/>
    <property type="match status" value="1"/>
</dbReference>
<accession>A0A512T3M7</accession>
<evidence type="ECO:0000313" key="3">
    <source>
        <dbReference type="Proteomes" id="UP000321793"/>
    </source>
</evidence>
<name>A0A512T3M7_9MICO</name>
<dbReference type="SUPFAM" id="SSF55729">
    <property type="entry name" value="Acyl-CoA N-acyltransferases (Nat)"/>
    <property type="match status" value="1"/>
</dbReference>